<dbReference type="RefSeq" id="WP_158635569.1">
    <property type="nucleotide sequence ID" value="NZ_BMLP01000001.1"/>
</dbReference>
<organism evidence="1 2">
    <name type="scientific">Gemmobacter aquaticus</name>
    <dbReference type="NCBI Taxonomy" id="490185"/>
    <lineage>
        <taxon>Bacteria</taxon>
        <taxon>Pseudomonadati</taxon>
        <taxon>Pseudomonadota</taxon>
        <taxon>Alphaproteobacteria</taxon>
        <taxon>Rhodobacterales</taxon>
        <taxon>Paracoccaceae</taxon>
        <taxon>Gemmobacter</taxon>
    </lineage>
</organism>
<name>A0A918DAL0_9RHOB</name>
<evidence type="ECO:0000313" key="2">
    <source>
        <dbReference type="Proteomes" id="UP000598196"/>
    </source>
</evidence>
<protein>
    <submittedName>
        <fullName evidence="1">Uncharacterized protein</fullName>
    </submittedName>
</protein>
<evidence type="ECO:0000313" key="1">
    <source>
        <dbReference type="EMBL" id="GGO23271.1"/>
    </source>
</evidence>
<dbReference type="EMBL" id="BMLP01000001">
    <property type="protein sequence ID" value="GGO23271.1"/>
    <property type="molecule type" value="Genomic_DNA"/>
</dbReference>
<keyword evidence="2" id="KW-1185">Reference proteome</keyword>
<accession>A0A918DAL0</accession>
<dbReference type="Proteomes" id="UP000598196">
    <property type="component" value="Unassembled WGS sequence"/>
</dbReference>
<proteinExistence type="predicted"/>
<comment type="caution">
    <text evidence="1">The sequence shown here is derived from an EMBL/GenBank/DDBJ whole genome shotgun (WGS) entry which is preliminary data.</text>
</comment>
<reference evidence="1 2" key="1">
    <citation type="journal article" date="2014" name="Int. J. Syst. Evol. Microbiol.">
        <title>Complete genome sequence of Corynebacterium casei LMG S-19264T (=DSM 44701T), isolated from a smear-ripened cheese.</title>
        <authorList>
            <consortium name="US DOE Joint Genome Institute (JGI-PGF)"/>
            <person name="Walter F."/>
            <person name="Albersmeier A."/>
            <person name="Kalinowski J."/>
            <person name="Ruckert C."/>
        </authorList>
    </citation>
    <scope>NUCLEOTIDE SEQUENCE [LARGE SCALE GENOMIC DNA]</scope>
    <source>
        <strain evidence="1 2">CGMCC 1.7029</strain>
    </source>
</reference>
<dbReference type="AlphaFoldDB" id="A0A918DAL0"/>
<gene>
    <name evidence="1" type="ORF">GCM10010991_00450</name>
</gene>
<sequence length="52" mass="5759">MKEAKKKPGAGAPKGLKVVSAYKSREADDKIHRNDAAFRKAFNKRKDASDKV</sequence>